<dbReference type="InterPro" id="IPR002104">
    <property type="entry name" value="Integrase_catalytic"/>
</dbReference>
<organism evidence="7 8">
    <name type="scientific">Ktedonobacter robiniae</name>
    <dbReference type="NCBI Taxonomy" id="2778365"/>
    <lineage>
        <taxon>Bacteria</taxon>
        <taxon>Bacillati</taxon>
        <taxon>Chloroflexota</taxon>
        <taxon>Ktedonobacteria</taxon>
        <taxon>Ktedonobacterales</taxon>
        <taxon>Ktedonobacteraceae</taxon>
        <taxon>Ktedonobacter</taxon>
    </lineage>
</organism>
<name>A0ABQ3UVI5_9CHLR</name>
<dbReference type="PROSITE" id="PS51900">
    <property type="entry name" value="CB"/>
    <property type="match status" value="1"/>
</dbReference>
<dbReference type="Pfam" id="PF00589">
    <property type="entry name" value="Phage_integrase"/>
    <property type="match status" value="1"/>
</dbReference>
<evidence type="ECO:0000259" key="5">
    <source>
        <dbReference type="PROSITE" id="PS51898"/>
    </source>
</evidence>
<keyword evidence="2 4" id="KW-0238">DNA-binding</keyword>
<dbReference type="PANTHER" id="PTHR30349">
    <property type="entry name" value="PHAGE INTEGRASE-RELATED"/>
    <property type="match status" value="1"/>
</dbReference>
<gene>
    <name evidence="7" type="ORF">KSB_51820</name>
</gene>
<dbReference type="Gene3D" id="1.10.150.130">
    <property type="match status" value="1"/>
</dbReference>
<dbReference type="SUPFAM" id="SSF56349">
    <property type="entry name" value="DNA breaking-rejoining enzymes"/>
    <property type="match status" value="1"/>
</dbReference>
<reference evidence="7 8" key="1">
    <citation type="journal article" date="2021" name="Int. J. Syst. Evol. Microbiol.">
        <title>Reticulibacter mediterranei gen. nov., sp. nov., within the new family Reticulibacteraceae fam. nov., and Ktedonospora formicarum gen. nov., sp. nov., Ktedonobacter robiniae sp. nov., Dictyobacter formicarum sp. nov. and Dictyobacter arantiisoli sp. nov., belonging to the class Ktedonobacteria.</title>
        <authorList>
            <person name="Yabe S."/>
            <person name="Zheng Y."/>
            <person name="Wang C.M."/>
            <person name="Sakai Y."/>
            <person name="Abe K."/>
            <person name="Yokota A."/>
            <person name="Donadio S."/>
            <person name="Cavaletti L."/>
            <person name="Monciardini P."/>
        </authorList>
    </citation>
    <scope>NUCLEOTIDE SEQUENCE [LARGE SCALE GENOMIC DNA]</scope>
    <source>
        <strain evidence="7 8">SOSP1-30</strain>
    </source>
</reference>
<protein>
    <submittedName>
        <fullName evidence="7">Site-specific integrase</fullName>
    </submittedName>
</protein>
<evidence type="ECO:0000256" key="3">
    <source>
        <dbReference type="ARBA" id="ARBA00023172"/>
    </source>
</evidence>
<evidence type="ECO:0000313" key="7">
    <source>
        <dbReference type="EMBL" id="GHO56707.1"/>
    </source>
</evidence>
<keyword evidence="8" id="KW-1185">Reference proteome</keyword>
<sequence>MASRKKDGKGSKRRRKVLPGNWSVYQRAGDGRWVAKFKVEETGRYKELYAQSEDEAYEKLQQALFEQKQGVLATGPKQTVGKYLTQWLEEVHKPTLRPSSYARYHGLLKNHILPALGHIQLQKLTAQQIQTFYTRKLEEGQSASSVTSMHKVIHNALANAVRWRLVTHNVSEHVTVPKETARRVQPLSIEQIQKFLQAIQGDRLEAFFILALTTGMRHGELLALHWSDFNFQEMSVAVQRNVNYLADANGVCHFVEGEPKTKRSKRKILLTRFAVDALKEHKTRQLQERLRAGDTWEERGLVFCTRVGGYLLKPTVIAHFYSLLKKAELPKVHIHDLRHGVATLLLSLGIHPRLVQEILGHENIDTTMSTYSHILPTMQAEVAEKLNTLFEGLI</sequence>
<accession>A0ABQ3UVI5</accession>
<dbReference type="Gene3D" id="1.10.443.10">
    <property type="entry name" value="Intergrase catalytic core"/>
    <property type="match status" value="1"/>
</dbReference>
<evidence type="ECO:0000256" key="1">
    <source>
        <dbReference type="ARBA" id="ARBA00022908"/>
    </source>
</evidence>
<comment type="caution">
    <text evidence="7">The sequence shown here is derived from an EMBL/GenBank/DDBJ whole genome shotgun (WGS) entry which is preliminary data.</text>
</comment>
<dbReference type="InterPro" id="IPR013762">
    <property type="entry name" value="Integrase-like_cat_sf"/>
</dbReference>
<keyword evidence="3" id="KW-0233">DNA recombination</keyword>
<dbReference type="PROSITE" id="PS51898">
    <property type="entry name" value="TYR_RECOMBINASE"/>
    <property type="match status" value="1"/>
</dbReference>
<dbReference type="EMBL" id="BNJG01000002">
    <property type="protein sequence ID" value="GHO56707.1"/>
    <property type="molecule type" value="Genomic_DNA"/>
</dbReference>
<dbReference type="Pfam" id="PF14659">
    <property type="entry name" value="Phage_int_SAM_3"/>
    <property type="match status" value="1"/>
</dbReference>
<dbReference type="CDD" id="cd01189">
    <property type="entry name" value="INT_ICEBs1_C_like"/>
    <property type="match status" value="1"/>
</dbReference>
<feature type="domain" description="Core-binding (CB)" evidence="6">
    <location>
        <begin position="78"/>
        <end position="161"/>
    </location>
</feature>
<evidence type="ECO:0000256" key="4">
    <source>
        <dbReference type="PROSITE-ProRule" id="PRU01248"/>
    </source>
</evidence>
<evidence type="ECO:0000313" key="8">
    <source>
        <dbReference type="Proteomes" id="UP000654345"/>
    </source>
</evidence>
<dbReference type="RefSeq" id="WP_201373169.1">
    <property type="nucleotide sequence ID" value="NZ_BNJG01000002.1"/>
</dbReference>
<dbReference type="InterPro" id="IPR050090">
    <property type="entry name" value="Tyrosine_recombinase_XerCD"/>
</dbReference>
<dbReference type="InterPro" id="IPR010998">
    <property type="entry name" value="Integrase_recombinase_N"/>
</dbReference>
<evidence type="ECO:0000256" key="2">
    <source>
        <dbReference type="ARBA" id="ARBA00023125"/>
    </source>
</evidence>
<feature type="domain" description="Tyr recombinase" evidence="5">
    <location>
        <begin position="182"/>
        <end position="384"/>
    </location>
</feature>
<dbReference type="InterPro" id="IPR011010">
    <property type="entry name" value="DNA_brk_join_enz"/>
</dbReference>
<keyword evidence="1" id="KW-0229">DNA integration</keyword>
<dbReference type="Proteomes" id="UP000654345">
    <property type="component" value="Unassembled WGS sequence"/>
</dbReference>
<dbReference type="InterPro" id="IPR004107">
    <property type="entry name" value="Integrase_SAM-like_N"/>
</dbReference>
<dbReference type="PANTHER" id="PTHR30349:SF91">
    <property type="entry name" value="INTA PROTEIN"/>
    <property type="match status" value="1"/>
</dbReference>
<proteinExistence type="predicted"/>
<evidence type="ECO:0000259" key="6">
    <source>
        <dbReference type="PROSITE" id="PS51900"/>
    </source>
</evidence>
<dbReference type="InterPro" id="IPR044068">
    <property type="entry name" value="CB"/>
</dbReference>